<comment type="function">
    <text evidence="7">Catalyzes the ATP-dependent conversion of 7-carboxy-7-deazaguanine (CDG) to 7-cyano-7-deazaguanine (preQ(0)).</text>
</comment>
<sequence>MSTSIDVDNGRERALVLLSGGIDSATCLYWAKSKGYEVYALTLNYHNRWIKEIEAARLIARDANTMLIELELPFVKEAFNMYGYSPSNYKDDDLRWPFYIPSKNLLFYSIAAHIAEYMHVRWIVGGHNRDDMLFFKDASKEYIDGINRLFKQGFMLNEPAEIVTPLADLSKVEVVRLALHLGVPLEHTWSCHLRVERHCGRCHGCISRLEIFKSLGIEDGVEYEVVK</sequence>
<gene>
    <name evidence="11" type="primary">queC</name>
    <name evidence="11" type="ORF">NCAV_1453</name>
</gene>
<dbReference type="KEGG" id="ncv:NCAV_1453"/>
<dbReference type="GO" id="GO:0005524">
    <property type="term" value="F:ATP binding"/>
    <property type="evidence" value="ECO:0007669"/>
    <property type="project" value="UniProtKB-KW"/>
</dbReference>
<dbReference type="InterPro" id="IPR014729">
    <property type="entry name" value="Rossmann-like_a/b/a_fold"/>
</dbReference>
<evidence type="ECO:0000256" key="7">
    <source>
        <dbReference type="ARBA" id="ARBA00037768"/>
    </source>
</evidence>
<evidence type="ECO:0000256" key="9">
    <source>
        <dbReference type="ARBA" id="ARBA00039149"/>
    </source>
</evidence>
<dbReference type="Proteomes" id="UP000236248">
    <property type="component" value="Chromosome NCAV"/>
</dbReference>
<dbReference type="EMBL" id="LT981265">
    <property type="protein sequence ID" value="SPC34619.1"/>
    <property type="molecule type" value="Genomic_DNA"/>
</dbReference>
<dbReference type="EC" id="6.3.4.20" evidence="9"/>
<dbReference type="SUPFAM" id="SSF52402">
    <property type="entry name" value="Adenine nucleotide alpha hydrolases-like"/>
    <property type="match status" value="1"/>
</dbReference>
<dbReference type="AlphaFoldDB" id="A0A2K5ASN2"/>
<dbReference type="InterPro" id="IPR018317">
    <property type="entry name" value="QueC"/>
</dbReference>
<evidence type="ECO:0000256" key="2">
    <source>
        <dbReference type="ARBA" id="ARBA00022598"/>
    </source>
</evidence>
<evidence type="ECO:0000256" key="4">
    <source>
        <dbReference type="ARBA" id="ARBA00022741"/>
    </source>
</evidence>
<evidence type="ECO:0000256" key="3">
    <source>
        <dbReference type="ARBA" id="ARBA00022723"/>
    </source>
</evidence>
<dbReference type="CDD" id="cd01995">
    <property type="entry name" value="QueC-like"/>
    <property type="match status" value="1"/>
</dbReference>
<proteinExistence type="inferred from homology"/>
<dbReference type="GeneID" id="41595444"/>
<evidence type="ECO:0000256" key="1">
    <source>
        <dbReference type="ARBA" id="ARBA00005061"/>
    </source>
</evidence>
<dbReference type="PANTHER" id="PTHR42914">
    <property type="entry name" value="7-CYANO-7-DEAZAGUANINE SYNTHASE"/>
    <property type="match status" value="1"/>
</dbReference>
<comment type="pathway">
    <text evidence="1">Purine metabolism; 7-cyano-7-deazaguanine biosynthesis.</text>
</comment>
<evidence type="ECO:0000256" key="8">
    <source>
        <dbReference type="ARBA" id="ARBA00037993"/>
    </source>
</evidence>
<keyword evidence="3" id="KW-0479">Metal-binding</keyword>
<evidence type="ECO:0000313" key="12">
    <source>
        <dbReference type="Proteomes" id="UP000236248"/>
    </source>
</evidence>
<comment type="catalytic activity">
    <reaction evidence="10">
        <text>7-carboxy-7-carbaguanine + NH4(+) + 2 ATP = 7-cyano-7-carbaguanine + 2 AMP + 2 diphosphate + 2 H(+)</text>
        <dbReference type="Rhea" id="RHEA:27982"/>
        <dbReference type="ChEBI" id="CHEBI:15378"/>
        <dbReference type="ChEBI" id="CHEBI:28938"/>
        <dbReference type="ChEBI" id="CHEBI:30616"/>
        <dbReference type="ChEBI" id="CHEBI:33019"/>
        <dbReference type="ChEBI" id="CHEBI:45075"/>
        <dbReference type="ChEBI" id="CHEBI:61036"/>
        <dbReference type="ChEBI" id="CHEBI:456215"/>
        <dbReference type="EC" id="6.3.4.20"/>
    </reaction>
</comment>
<dbReference type="PIRSF" id="PIRSF006293">
    <property type="entry name" value="ExsB"/>
    <property type="match status" value="1"/>
</dbReference>
<reference evidence="12" key="1">
    <citation type="submission" date="2018-01" db="EMBL/GenBank/DDBJ databases">
        <authorList>
            <person name="Kerou L M."/>
        </authorList>
    </citation>
    <scope>NUCLEOTIDE SEQUENCE [LARGE SCALE GENOMIC DNA]</scope>
    <source>
        <strain evidence="12">SCU2</strain>
    </source>
</reference>
<dbReference type="Gene3D" id="3.40.50.620">
    <property type="entry name" value="HUPs"/>
    <property type="match status" value="1"/>
</dbReference>
<keyword evidence="4" id="KW-0547">Nucleotide-binding</keyword>
<accession>A0A2K5ASN2</accession>
<comment type="similarity">
    <text evidence="8">Belongs to the QueC family.</text>
</comment>
<keyword evidence="6" id="KW-0067">ATP-binding</keyword>
<organism evidence="11 12">
    <name type="scientific">Candidatus Nitrosocaldus cavascurensis</name>
    <dbReference type="NCBI Taxonomy" id="2058097"/>
    <lineage>
        <taxon>Archaea</taxon>
        <taxon>Nitrososphaerota</taxon>
        <taxon>Nitrososphaeria</taxon>
        <taxon>Candidatus Nitrosocaldales</taxon>
        <taxon>Candidatus Nitrosocaldaceae</taxon>
        <taxon>Candidatus Nitrosocaldus</taxon>
    </lineage>
</organism>
<dbReference type="RefSeq" id="WP_103286763.1">
    <property type="nucleotide sequence ID" value="NZ_LT981265.1"/>
</dbReference>
<dbReference type="PANTHER" id="PTHR42914:SF1">
    <property type="entry name" value="7-CYANO-7-DEAZAGUANINE SYNTHASE"/>
    <property type="match status" value="1"/>
</dbReference>
<evidence type="ECO:0000256" key="5">
    <source>
        <dbReference type="ARBA" id="ARBA00022833"/>
    </source>
</evidence>
<name>A0A2K5ASN2_9ARCH</name>
<keyword evidence="5" id="KW-0862">Zinc</keyword>
<keyword evidence="12" id="KW-1185">Reference proteome</keyword>
<protein>
    <recommendedName>
        <fullName evidence="9">7-cyano-7-deazaguanine synthase</fullName>
        <ecNumber evidence="9">6.3.4.20</ecNumber>
    </recommendedName>
</protein>
<keyword evidence="2 11" id="KW-0436">Ligase</keyword>
<dbReference type="GO" id="GO:0016874">
    <property type="term" value="F:ligase activity"/>
    <property type="evidence" value="ECO:0007669"/>
    <property type="project" value="UniProtKB-KW"/>
</dbReference>
<dbReference type="GO" id="GO:0046872">
    <property type="term" value="F:metal ion binding"/>
    <property type="evidence" value="ECO:0007669"/>
    <property type="project" value="UniProtKB-KW"/>
</dbReference>
<evidence type="ECO:0000256" key="10">
    <source>
        <dbReference type="ARBA" id="ARBA00047890"/>
    </source>
</evidence>
<evidence type="ECO:0000313" key="11">
    <source>
        <dbReference type="EMBL" id="SPC34619.1"/>
    </source>
</evidence>
<evidence type="ECO:0000256" key="6">
    <source>
        <dbReference type="ARBA" id="ARBA00022840"/>
    </source>
</evidence>
<dbReference type="Pfam" id="PF06508">
    <property type="entry name" value="QueC"/>
    <property type="match status" value="1"/>
</dbReference>